<organism evidence="11 12">
    <name type="scientific">Marasmius tenuissimus</name>
    <dbReference type="NCBI Taxonomy" id="585030"/>
    <lineage>
        <taxon>Eukaryota</taxon>
        <taxon>Fungi</taxon>
        <taxon>Dikarya</taxon>
        <taxon>Basidiomycota</taxon>
        <taxon>Agaricomycotina</taxon>
        <taxon>Agaricomycetes</taxon>
        <taxon>Agaricomycetidae</taxon>
        <taxon>Agaricales</taxon>
        <taxon>Marasmiineae</taxon>
        <taxon>Marasmiaceae</taxon>
        <taxon>Marasmius</taxon>
    </lineage>
</organism>
<dbReference type="PANTHER" id="PTHR48250">
    <property type="entry name" value="CUTINASE 2-RELATED"/>
    <property type="match status" value="1"/>
</dbReference>
<evidence type="ECO:0000313" key="11">
    <source>
        <dbReference type="EMBL" id="KAL0069481.1"/>
    </source>
</evidence>
<reference evidence="11 12" key="1">
    <citation type="submission" date="2024-05" db="EMBL/GenBank/DDBJ databases">
        <title>A draft genome resource for the thread blight pathogen Marasmius tenuissimus strain MS-2.</title>
        <authorList>
            <person name="Yulfo-Soto G.E."/>
            <person name="Baruah I.K."/>
            <person name="Amoako-Attah I."/>
            <person name="Bukari Y."/>
            <person name="Meinhardt L.W."/>
            <person name="Bailey B.A."/>
            <person name="Cohen S.P."/>
        </authorList>
    </citation>
    <scope>NUCLEOTIDE SEQUENCE [LARGE SCALE GENOMIC DNA]</scope>
    <source>
        <strain evidence="11 12">MS-2</strain>
    </source>
</reference>
<accession>A0ABR3A826</accession>
<dbReference type="EC" id="3.1.1.74" evidence="3"/>
<dbReference type="EMBL" id="JBBXMP010000012">
    <property type="protein sequence ID" value="KAL0069481.1"/>
    <property type="molecule type" value="Genomic_DNA"/>
</dbReference>
<evidence type="ECO:0000256" key="7">
    <source>
        <dbReference type="ARBA" id="ARBA00022801"/>
    </source>
</evidence>
<dbReference type="Proteomes" id="UP001437256">
    <property type="component" value="Unassembled WGS sequence"/>
</dbReference>
<evidence type="ECO:0000256" key="8">
    <source>
        <dbReference type="ARBA" id="ARBA00023157"/>
    </source>
</evidence>
<dbReference type="SUPFAM" id="SSF53474">
    <property type="entry name" value="alpha/beta-Hydrolases"/>
    <property type="match status" value="1"/>
</dbReference>
<dbReference type="SMART" id="SM01110">
    <property type="entry name" value="Cutinase"/>
    <property type="match status" value="1"/>
</dbReference>
<dbReference type="PANTHER" id="PTHR48250:SF3">
    <property type="entry name" value="CUTINASE 1-RELATED"/>
    <property type="match status" value="1"/>
</dbReference>
<evidence type="ECO:0000256" key="4">
    <source>
        <dbReference type="ARBA" id="ARBA00022487"/>
    </source>
</evidence>
<evidence type="ECO:0000256" key="6">
    <source>
        <dbReference type="ARBA" id="ARBA00022729"/>
    </source>
</evidence>
<dbReference type="InterPro" id="IPR011150">
    <property type="entry name" value="Cutinase_monf"/>
</dbReference>
<gene>
    <name evidence="11" type="ORF">AAF712_003516</name>
</gene>
<feature type="chain" id="PRO_5047207870" description="cutinase" evidence="10">
    <location>
        <begin position="21"/>
        <end position="208"/>
    </location>
</feature>
<keyword evidence="6 10" id="KW-0732">Signal</keyword>
<dbReference type="InterPro" id="IPR000675">
    <property type="entry name" value="Cutinase/axe"/>
</dbReference>
<evidence type="ECO:0000256" key="1">
    <source>
        <dbReference type="ARBA" id="ARBA00004613"/>
    </source>
</evidence>
<keyword evidence="7" id="KW-0378">Hydrolase</keyword>
<dbReference type="Pfam" id="PF01083">
    <property type="entry name" value="Cutinase"/>
    <property type="match status" value="1"/>
</dbReference>
<dbReference type="InterPro" id="IPR029058">
    <property type="entry name" value="AB_hydrolase_fold"/>
</dbReference>
<keyword evidence="12" id="KW-1185">Reference proteome</keyword>
<evidence type="ECO:0000256" key="3">
    <source>
        <dbReference type="ARBA" id="ARBA00013095"/>
    </source>
</evidence>
<evidence type="ECO:0000256" key="2">
    <source>
        <dbReference type="ARBA" id="ARBA00007534"/>
    </source>
</evidence>
<evidence type="ECO:0000313" key="12">
    <source>
        <dbReference type="Proteomes" id="UP001437256"/>
    </source>
</evidence>
<proteinExistence type="inferred from homology"/>
<evidence type="ECO:0000256" key="5">
    <source>
        <dbReference type="ARBA" id="ARBA00022525"/>
    </source>
</evidence>
<dbReference type="PRINTS" id="PR00129">
    <property type="entry name" value="CUTINASE"/>
</dbReference>
<comment type="similarity">
    <text evidence="2">Belongs to the cutinase family.</text>
</comment>
<protein>
    <recommendedName>
        <fullName evidence="3">cutinase</fullName>
        <ecNumber evidence="3">3.1.1.74</ecNumber>
    </recommendedName>
</protein>
<sequence length="208" mass="21409">MAPAFRLVVAALTLATAVFAAPLEERQSGCADVMVENSVSHHGTSILTLLKLFFARGTTETAPIGLPGGVGATLRDSLSSRLGGRSLSFQGVDYPANIAGFLAGGDPAGSRTMAADITGAANSCPNAKIVSVGYSQGAQLVHNSAKMLTSAVTSRVNAVVTFGDPFQNEPVGNIPSSNVRVVCHTGDNICEGGNLVLAPHLYVFRHCL</sequence>
<evidence type="ECO:0000256" key="9">
    <source>
        <dbReference type="ARBA" id="ARBA00034045"/>
    </source>
</evidence>
<comment type="caution">
    <text evidence="11">The sequence shown here is derived from an EMBL/GenBank/DDBJ whole genome shotgun (WGS) entry which is preliminary data.</text>
</comment>
<feature type="signal peptide" evidence="10">
    <location>
        <begin position="1"/>
        <end position="20"/>
    </location>
</feature>
<dbReference type="Gene3D" id="3.40.50.1820">
    <property type="entry name" value="alpha/beta hydrolase"/>
    <property type="match status" value="1"/>
</dbReference>
<keyword evidence="8" id="KW-1015">Disulfide bond</keyword>
<name>A0ABR3A826_9AGAR</name>
<dbReference type="InterPro" id="IPR043579">
    <property type="entry name" value="CUTINASE_2"/>
</dbReference>
<keyword evidence="5" id="KW-0964">Secreted</keyword>
<comment type="subcellular location">
    <subcellularLocation>
        <location evidence="1">Secreted</location>
    </subcellularLocation>
</comment>
<dbReference type="PROSITE" id="PS00931">
    <property type="entry name" value="CUTINASE_2"/>
    <property type="match status" value="1"/>
</dbReference>
<comment type="catalytic activity">
    <reaction evidence="9">
        <text>cutin + H2O = cutin monomers.</text>
        <dbReference type="EC" id="3.1.1.74"/>
    </reaction>
</comment>
<keyword evidence="4" id="KW-0719">Serine esterase</keyword>
<evidence type="ECO:0000256" key="10">
    <source>
        <dbReference type="SAM" id="SignalP"/>
    </source>
</evidence>